<dbReference type="InterPro" id="IPR036663">
    <property type="entry name" value="Fumarylacetoacetase_C_sf"/>
</dbReference>
<dbReference type="GO" id="GO:0044281">
    <property type="term" value="P:small molecule metabolic process"/>
    <property type="evidence" value="ECO:0007669"/>
    <property type="project" value="UniProtKB-ARBA"/>
</dbReference>
<accession>A0A1M5NEE8</accession>
<dbReference type="GO" id="GO:0046872">
    <property type="term" value="F:metal ion binding"/>
    <property type="evidence" value="ECO:0007669"/>
    <property type="project" value="UniProtKB-KW"/>
</dbReference>
<dbReference type="InterPro" id="IPR051121">
    <property type="entry name" value="FAH"/>
</dbReference>
<dbReference type="Gene3D" id="3.90.850.10">
    <property type="entry name" value="Fumarylacetoacetase-like, C-terminal domain"/>
    <property type="match status" value="1"/>
</dbReference>
<dbReference type="RefSeq" id="WP_079567914.1">
    <property type="nucleotide sequence ID" value="NZ_LT670818.1"/>
</dbReference>
<dbReference type="InterPro" id="IPR011234">
    <property type="entry name" value="Fumarylacetoacetase-like_C"/>
</dbReference>
<dbReference type="AlphaFoldDB" id="A0A1M5NEE8"/>
<comment type="similarity">
    <text evidence="1">Belongs to the FAH family.</text>
</comment>
<protein>
    <submittedName>
        <fullName evidence="4">2-keto-4-pentenoate hydratase/2-oxohepta-3-ene-1,7-dioic acid hydratase (Catechol pathway)</fullName>
    </submittedName>
</protein>
<evidence type="ECO:0000313" key="5">
    <source>
        <dbReference type="Proteomes" id="UP000190675"/>
    </source>
</evidence>
<organism evidence="4 5">
    <name type="scientific">Bradyrhizobium erythrophlei</name>
    <dbReference type="NCBI Taxonomy" id="1437360"/>
    <lineage>
        <taxon>Bacteria</taxon>
        <taxon>Pseudomonadati</taxon>
        <taxon>Pseudomonadota</taxon>
        <taxon>Alphaproteobacteria</taxon>
        <taxon>Hyphomicrobiales</taxon>
        <taxon>Nitrobacteraceae</taxon>
        <taxon>Bradyrhizobium</taxon>
    </lineage>
</organism>
<evidence type="ECO:0000256" key="2">
    <source>
        <dbReference type="ARBA" id="ARBA00022723"/>
    </source>
</evidence>
<name>A0A1M5NEE8_9BRAD</name>
<gene>
    <name evidence="4" type="ORF">SAMN05444169_4604</name>
</gene>
<dbReference type="EMBL" id="LT670818">
    <property type="protein sequence ID" value="SHG87888.1"/>
    <property type="molecule type" value="Genomic_DNA"/>
</dbReference>
<proteinExistence type="inferred from homology"/>
<dbReference type="Pfam" id="PF01557">
    <property type="entry name" value="FAA_hydrolase"/>
    <property type="match status" value="1"/>
</dbReference>
<evidence type="ECO:0000256" key="1">
    <source>
        <dbReference type="ARBA" id="ARBA00010211"/>
    </source>
</evidence>
<dbReference type="PANTHER" id="PTHR42796:SF4">
    <property type="entry name" value="FUMARYLACETOACETATE HYDROLASE DOMAIN-CONTAINING PROTEIN 2A"/>
    <property type="match status" value="1"/>
</dbReference>
<reference evidence="4 5" key="1">
    <citation type="submission" date="2016-11" db="EMBL/GenBank/DDBJ databases">
        <authorList>
            <person name="Jaros S."/>
            <person name="Januszkiewicz K."/>
            <person name="Wedrychowicz H."/>
        </authorList>
    </citation>
    <scope>NUCLEOTIDE SEQUENCE [LARGE SCALE GENOMIC DNA]</scope>
    <source>
        <strain evidence="4 5">GAS242</strain>
    </source>
</reference>
<keyword evidence="2" id="KW-0479">Metal-binding</keyword>
<dbReference type="PANTHER" id="PTHR42796">
    <property type="entry name" value="FUMARYLACETOACETATE HYDROLASE DOMAIN-CONTAINING PROTEIN 2A-RELATED"/>
    <property type="match status" value="1"/>
</dbReference>
<dbReference type="FunFam" id="3.90.850.10:FF:000008">
    <property type="entry name" value="FAA hydrolase family protein"/>
    <property type="match status" value="1"/>
</dbReference>
<feature type="domain" description="Fumarylacetoacetase-like C-terminal" evidence="3">
    <location>
        <begin position="78"/>
        <end position="285"/>
    </location>
</feature>
<evidence type="ECO:0000313" key="4">
    <source>
        <dbReference type="EMBL" id="SHG87888.1"/>
    </source>
</evidence>
<dbReference type="Proteomes" id="UP000190675">
    <property type="component" value="Chromosome I"/>
</dbReference>
<dbReference type="GO" id="GO:0003824">
    <property type="term" value="F:catalytic activity"/>
    <property type="evidence" value="ECO:0007669"/>
    <property type="project" value="InterPro"/>
</dbReference>
<dbReference type="SUPFAM" id="SSF56529">
    <property type="entry name" value="FAH"/>
    <property type="match status" value="1"/>
</dbReference>
<sequence length="301" mass="32931">MTSPRLATFSIAGSTKYGAVVDDGIVDLSARFGKDYPTLREVIAAGALTRLAEDAAQYQPDYGLDTIAWLPPIPAPEKIICIGVNYPDRNAEYKDGQDAPKYPSMFMRTPRSFVGHLTPLVRPRASAQLDYEGELVLVIGKAGRHIAESAALDHIAAITLCNEGTIRDWVRHAKFNVTQGKNFDSTGSLGPWLVPYTDEAQIADVRLTTWVNGEMRQDDRTSRLIFGFRYLINYISTFTTLVPGDVIVTGTPTGAGARFDPPRYLKPGDVVEVEAQNVGMLRNGVIDEAIMNLLASDGKQP</sequence>
<evidence type="ECO:0000259" key="3">
    <source>
        <dbReference type="Pfam" id="PF01557"/>
    </source>
</evidence>
<dbReference type="OrthoDB" id="5197601at2"/>